<keyword evidence="2" id="KW-1133">Transmembrane helix</keyword>
<feature type="compositionally biased region" description="Pro residues" evidence="1">
    <location>
        <begin position="78"/>
        <end position="92"/>
    </location>
</feature>
<feature type="region of interest" description="Disordered" evidence="1">
    <location>
        <begin position="72"/>
        <end position="92"/>
    </location>
</feature>
<gene>
    <name evidence="3" type="ORF">B5M47_00740</name>
</gene>
<keyword evidence="2" id="KW-0472">Membrane</keyword>
<accession>A0A1W9NZ29</accession>
<dbReference type="EMBL" id="MZGJ01000004">
    <property type="protein sequence ID" value="OQX51368.1"/>
    <property type="molecule type" value="Genomic_DNA"/>
</dbReference>
<dbReference type="AlphaFoldDB" id="A0A1W9NZ29"/>
<sequence>MPGKFSPQLRIRYNKKGIGILLLLFILILTAFFCTVIHQYNKAQKPQPNQSRFWTLTSRILNNFASRLDLINKQSKPTPNPEPTPTQIPTPITPIIPKTLLTTNPNQAALMLSETILQMKKKNIPTVSVESFYLQGKEKLEKGRGAEALADFKTGYNLAQELILAWEYYRQ</sequence>
<evidence type="ECO:0000313" key="4">
    <source>
        <dbReference type="Proteomes" id="UP000192520"/>
    </source>
</evidence>
<evidence type="ECO:0000256" key="1">
    <source>
        <dbReference type="SAM" id="MobiDB-lite"/>
    </source>
</evidence>
<organism evidence="3 4">
    <name type="scientific">candidate division CPR3 bacterium 4484_211</name>
    <dbReference type="NCBI Taxonomy" id="1968527"/>
    <lineage>
        <taxon>Bacteria</taxon>
        <taxon>Bacteria division CPR3</taxon>
    </lineage>
</organism>
<dbReference type="Proteomes" id="UP000192520">
    <property type="component" value="Unassembled WGS sequence"/>
</dbReference>
<evidence type="ECO:0000256" key="2">
    <source>
        <dbReference type="SAM" id="Phobius"/>
    </source>
</evidence>
<reference evidence="4" key="1">
    <citation type="submission" date="2017-03" db="EMBL/GenBank/DDBJ databases">
        <title>Novel pathways for hydrocarbon cycling and metabolic interdependencies in hydrothermal sediment communities.</title>
        <authorList>
            <person name="Dombrowski N."/>
            <person name="Seitz K."/>
            <person name="Teske A."/>
            <person name="Baker B."/>
        </authorList>
    </citation>
    <scope>NUCLEOTIDE SEQUENCE [LARGE SCALE GENOMIC DNA]</scope>
</reference>
<evidence type="ECO:0000313" key="3">
    <source>
        <dbReference type="EMBL" id="OQX51368.1"/>
    </source>
</evidence>
<keyword evidence="2" id="KW-0812">Transmembrane</keyword>
<feature type="transmembrane region" description="Helical" evidence="2">
    <location>
        <begin position="20"/>
        <end position="40"/>
    </location>
</feature>
<proteinExistence type="predicted"/>
<name>A0A1W9NZ29_UNCC3</name>
<protein>
    <submittedName>
        <fullName evidence="3">Uncharacterized protein</fullName>
    </submittedName>
</protein>
<comment type="caution">
    <text evidence="3">The sequence shown here is derived from an EMBL/GenBank/DDBJ whole genome shotgun (WGS) entry which is preliminary data.</text>
</comment>